<dbReference type="SUPFAM" id="SSF56801">
    <property type="entry name" value="Acetyl-CoA synthetase-like"/>
    <property type="match status" value="1"/>
</dbReference>
<evidence type="ECO:0000313" key="6">
    <source>
        <dbReference type="Proteomes" id="UP001575652"/>
    </source>
</evidence>
<keyword evidence="1" id="KW-0596">Phosphopantetheine</keyword>
<evidence type="ECO:0000256" key="3">
    <source>
        <dbReference type="SAM" id="MobiDB-lite"/>
    </source>
</evidence>
<proteinExistence type="predicted"/>
<gene>
    <name evidence="5" type="ORF">ACETWP_07970</name>
</gene>
<dbReference type="RefSeq" id="WP_373971697.1">
    <property type="nucleotide sequence ID" value="NZ_JBHDLJ010000005.1"/>
</dbReference>
<dbReference type="SUPFAM" id="SSF52777">
    <property type="entry name" value="CoA-dependent acyltransferases"/>
    <property type="match status" value="1"/>
</dbReference>
<dbReference type="PANTHER" id="PTHR45527:SF1">
    <property type="entry name" value="FATTY ACID SYNTHASE"/>
    <property type="match status" value="1"/>
</dbReference>
<feature type="region of interest" description="Disordered" evidence="3">
    <location>
        <begin position="827"/>
        <end position="864"/>
    </location>
</feature>
<dbReference type="InterPro" id="IPR036736">
    <property type="entry name" value="ACP-like_sf"/>
</dbReference>
<dbReference type="InterPro" id="IPR025110">
    <property type="entry name" value="AMP-bd_C"/>
</dbReference>
<accession>A0ABV4ULL8</accession>
<sequence>MLTDADRDFWRGMLAGGGLTAIPRWTLDPRPGLAEHLENIPDDTVRTLRRLADGLGTSFDAVLLTAHAKVLAVLAGEREVVTGYAATGGREPLPFRLTTEPASWRALLVSAGRLERDLRWHLVNAEHEIPVEGIRRELGLSGPVFETVLDPWDTAGDPAENTILQLAVSYDASGASLRLRYRTDALDAPAAARIAGYHVTALKAIAADPDAEHARMCLLAPEELRLQLEGLAGPRRDLPDLRVHEVFEQRAASDPEAVAAIHGDMRLTYRELNARANRLGRALLARGPDREAVVTVVMERNLDWMATVLAIWKAGLAYLPLEPHFPPGRMATAISRAESPLVVTERASTATLDQALAILPGVEELFVDDLAAEDHPDGNLGVDVAPDQLAYLLFTSGSTGQPKGVMCEHAGMLNHILAKIDDLGVREGEVIPQTGPQCFDISVWQLVAALLVGGRTLFVDQDAILDVERFVDTIVDGRAGVIQVVPSYLDVIVSYLEQHPRELPDLHCVCPTGDFLKKELVQRWFALHPDVPVVNTYGLTETSDDAVHEIMDRPPAGPRVPLGRPINNTHVDVVDEFGNPVPLGAPGLIVFSGVCVGRGYVNDAERTAAMFGADPHRDGERICRTGDYGRWQPDGKLDFLGRRDNQVKIRGFRIEIGEIENALLRLPGVRDGAVVVGEGTDQSKFLVAFYSGNRPLDVDEIRRQMASRVPDYMVPSAYRWQESLPLTGNGKIDRTTLSRMAQEVAPETDTPTEPLTAAERRLAEAWAAVLGIPADRISGQDSFFGLGGTSLSAVKLVVLLQRAVSLKDVMRTPVLADLATLLDASSHGGGATPPAPQPAATAMEPVSHPRTPVREPVDHSTRYL</sequence>
<dbReference type="SUPFAM" id="SSF47336">
    <property type="entry name" value="ACP-like"/>
    <property type="match status" value="1"/>
</dbReference>
<dbReference type="CDD" id="cd05930">
    <property type="entry name" value="A_NRPS"/>
    <property type="match status" value="1"/>
</dbReference>
<dbReference type="Gene3D" id="3.40.50.12780">
    <property type="entry name" value="N-terminal domain of ligase-like"/>
    <property type="match status" value="1"/>
</dbReference>
<dbReference type="EMBL" id="JBHDLJ010000005">
    <property type="protein sequence ID" value="MFB0834522.1"/>
    <property type="molecule type" value="Genomic_DNA"/>
</dbReference>
<feature type="compositionally biased region" description="Basic and acidic residues" evidence="3">
    <location>
        <begin position="852"/>
        <end position="864"/>
    </location>
</feature>
<dbReference type="NCBIfam" id="TIGR01733">
    <property type="entry name" value="AA-adenyl-dom"/>
    <property type="match status" value="1"/>
</dbReference>
<keyword evidence="2" id="KW-0597">Phosphoprotein</keyword>
<protein>
    <submittedName>
        <fullName evidence="5">Amino acid adenylation domain-containing protein</fullName>
    </submittedName>
</protein>
<evidence type="ECO:0000256" key="2">
    <source>
        <dbReference type="ARBA" id="ARBA00022553"/>
    </source>
</evidence>
<dbReference type="InterPro" id="IPR000873">
    <property type="entry name" value="AMP-dep_synth/lig_dom"/>
</dbReference>
<dbReference type="Gene3D" id="3.30.559.30">
    <property type="entry name" value="Nonribosomal peptide synthetase, condensation domain"/>
    <property type="match status" value="1"/>
</dbReference>
<dbReference type="InterPro" id="IPR045851">
    <property type="entry name" value="AMP-bd_C_sf"/>
</dbReference>
<dbReference type="Proteomes" id="UP001575652">
    <property type="component" value="Unassembled WGS sequence"/>
</dbReference>
<dbReference type="Pfam" id="PF00550">
    <property type="entry name" value="PP-binding"/>
    <property type="match status" value="1"/>
</dbReference>
<dbReference type="Gene3D" id="3.30.300.30">
    <property type="match status" value="1"/>
</dbReference>
<reference evidence="5 6" key="1">
    <citation type="submission" date="2024-09" db="EMBL/GenBank/DDBJ databases">
        <authorList>
            <person name="Salinas-Garcia M.A."/>
            <person name="Prieme A."/>
        </authorList>
    </citation>
    <scope>NUCLEOTIDE SEQUENCE [LARGE SCALE GENOMIC DNA]</scope>
    <source>
        <strain evidence="5 6">DSM 21081</strain>
    </source>
</reference>
<comment type="caution">
    <text evidence="5">The sequence shown here is derived from an EMBL/GenBank/DDBJ whole genome shotgun (WGS) entry which is preliminary data.</text>
</comment>
<evidence type="ECO:0000313" key="5">
    <source>
        <dbReference type="EMBL" id="MFB0834522.1"/>
    </source>
</evidence>
<dbReference type="Pfam" id="PF00501">
    <property type="entry name" value="AMP-binding"/>
    <property type="match status" value="1"/>
</dbReference>
<dbReference type="PROSITE" id="PS00455">
    <property type="entry name" value="AMP_BINDING"/>
    <property type="match status" value="1"/>
</dbReference>
<dbReference type="PANTHER" id="PTHR45527">
    <property type="entry name" value="NONRIBOSOMAL PEPTIDE SYNTHETASE"/>
    <property type="match status" value="1"/>
</dbReference>
<keyword evidence="6" id="KW-1185">Reference proteome</keyword>
<feature type="domain" description="Carrier" evidence="4">
    <location>
        <begin position="753"/>
        <end position="832"/>
    </location>
</feature>
<evidence type="ECO:0000256" key="1">
    <source>
        <dbReference type="ARBA" id="ARBA00022450"/>
    </source>
</evidence>
<name>A0ABV4ULL8_9MICC</name>
<dbReference type="Pfam" id="PF13193">
    <property type="entry name" value="AMP-binding_C"/>
    <property type="match status" value="1"/>
</dbReference>
<dbReference type="InterPro" id="IPR042099">
    <property type="entry name" value="ANL_N_sf"/>
</dbReference>
<dbReference type="PROSITE" id="PS50075">
    <property type="entry name" value="CARRIER"/>
    <property type="match status" value="1"/>
</dbReference>
<dbReference type="Gene3D" id="1.10.1200.10">
    <property type="entry name" value="ACP-like"/>
    <property type="match status" value="1"/>
</dbReference>
<dbReference type="SMART" id="SM00823">
    <property type="entry name" value="PKS_PP"/>
    <property type="match status" value="1"/>
</dbReference>
<dbReference type="InterPro" id="IPR020845">
    <property type="entry name" value="AMP-binding_CS"/>
</dbReference>
<dbReference type="InterPro" id="IPR020806">
    <property type="entry name" value="PKS_PP-bd"/>
</dbReference>
<dbReference type="InterPro" id="IPR010071">
    <property type="entry name" value="AA_adenyl_dom"/>
</dbReference>
<dbReference type="InterPro" id="IPR009081">
    <property type="entry name" value="PP-bd_ACP"/>
</dbReference>
<organism evidence="5 6">
    <name type="scientific">Arthrobacter halodurans</name>
    <dbReference type="NCBI Taxonomy" id="516699"/>
    <lineage>
        <taxon>Bacteria</taxon>
        <taxon>Bacillati</taxon>
        <taxon>Actinomycetota</taxon>
        <taxon>Actinomycetes</taxon>
        <taxon>Micrococcales</taxon>
        <taxon>Micrococcaceae</taxon>
        <taxon>Arthrobacter</taxon>
    </lineage>
</organism>
<evidence type="ECO:0000259" key="4">
    <source>
        <dbReference type="PROSITE" id="PS50075"/>
    </source>
</evidence>